<keyword evidence="6 9" id="KW-0333">Golgi apparatus</keyword>
<evidence type="ECO:0000256" key="5">
    <source>
        <dbReference type="ARBA" id="ARBA00022989"/>
    </source>
</evidence>
<dbReference type="InterPro" id="IPR005331">
    <property type="entry name" value="Sulfotransferase"/>
</dbReference>
<keyword evidence="9" id="KW-0119">Carbohydrate metabolism</keyword>
<dbReference type="KEGG" id="lgi:LOTGIDRAFT_162235"/>
<accession>V4ACC5</accession>
<dbReference type="OMA" id="CTYWINI"/>
<dbReference type="HOGENOM" id="CLU_051743_0_0_1"/>
<keyword evidence="8 9" id="KW-0325">Glycoprotein</keyword>
<evidence type="ECO:0000256" key="7">
    <source>
        <dbReference type="ARBA" id="ARBA00023136"/>
    </source>
</evidence>
<keyword evidence="9" id="KW-0735">Signal-anchor</keyword>
<dbReference type="AlphaFoldDB" id="V4ACC5"/>
<dbReference type="PANTHER" id="PTHR12137">
    <property type="entry name" value="CARBOHYDRATE SULFOTRANSFERASE"/>
    <property type="match status" value="1"/>
</dbReference>
<protein>
    <recommendedName>
        <fullName evidence="9">Carbohydrate sulfotransferase</fullName>
        <ecNumber evidence="9">2.8.2.-</ecNumber>
    </recommendedName>
</protein>
<evidence type="ECO:0000313" key="10">
    <source>
        <dbReference type="EMBL" id="ESO92755.1"/>
    </source>
</evidence>
<dbReference type="Pfam" id="PF03567">
    <property type="entry name" value="Sulfotransfer_2"/>
    <property type="match status" value="1"/>
</dbReference>
<keyword evidence="5" id="KW-1133">Transmembrane helix</keyword>
<evidence type="ECO:0000256" key="1">
    <source>
        <dbReference type="ARBA" id="ARBA00004323"/>
    </source>
</evidence>
<keyword evidence="3 9" id="KW-0808">Transferase</keyword>
<evidence type="ECO:0000256" key="4">
    <source>
        <dbReference type="ARBA" id="ARBA00022692"/>
    </source>
</evidence>
<sequence length="434" mass="51037">MYRRVRKYNWPALIAIFFLFLFILKNSEYDKSNDIMRNIDLNLVDIKLRDSQQKKDIEGNNLTHFMSNVFESRRKRIRDGCILDSHGQVQKILIYRPSNISYCVIPKAGCTYWKQIFRFLNGDVGSKNISSPFEINRMLAHYGSYKQMGNISFKSVSDRYDLSSTRRILVARNPYSRLWAVYLDKFLLPDFWRSHGKAIAKQKMRALNSSLSISSDESEPLCANNISFEDFIRYVVNIESRGSGSNEHWIPISKQCNPCLYRPDFIITMETFARDSKFILQHVGLDHLLKYHPKSRVLDELKMLINYNFQLLGGKISKCINALELCKRLWKVFQINGYISAETPFPEIFELKPSSLNKQHFMSSIVKAVDKNQNSAADQKQQKLVAMETAYQMLPKSLLRMIPYIYENDFRLFGYDPYPYNLFKDYKLYHYLKN</sequence>
<keyword evidence="7" id="KW-0472">Membrane</keyword>
<dbReference type="CTD" id="20238950"/>
<dbReference type="InterPro" id="IPR018011">
    <property type="entry name" value="Carb_sulfotrans_8-10"/>
</dbReference>
<organism evidence="10 11">
    <name type="scientific">Lottia gigantea</name>
    <name type="common">Giant owl limpet</name>
    <dbReference type="NCBI Taxonomy" id="225164"/>
    <lineage>
        <taxon>Eukaryota</taxon>
        <taxon>Metazoa</taxon>
        <taxon>Spiralia</taxon>
        <taxon>Lophotrochozoa</taxon>
        <taxon>Mollusca</taxon>
        <taxon>Gastropoda</taxon>
        <taxon>Patellogastropoda</taxon>
        <taxon>Lottioidea</taxon>
        <taxon>Lottiidae</taxon>
        <taxon>Lottia</taxon>
    </lineage>
</organism>
<dbReference type="Proteomes" id="UP000030746">
    <property type="component" value="Unassembled WGS sequence"/>
</dbReference>
<name>V4ACC5_LOTGI</name>
<keyword evidence="11" id="KW-1185">Reference proteome</keyword>
<dbReference type="OrthoDB" id="6380564at2759"/>
<dbReference type="GO" id="GO:0000139">
    <property type="term" value="C:Golgi membrane"/>
    <property type="evidence" value="ECO:0007669"/>
    <property type="project" value="UniProtKB-SubCell"/>
</dbReference>
<reference evidence="10 11" key="1">
    <citation type="journal article" date="2013" name="Nature">
        <title>Insights into bilaterian evolution from three spiralian genomes.</title>
        <authorList>
            <person name="Simakov O."/>
            <person name="Marletaz F."/>
            <person name="Cho S.J."/>
            <person name="Edsinger-Gonzales E."/>
            <person name="Havlak P."/>
            <person name="Hellsten U."/>
            <person name="Kuo D.H."/>
            <person name="Larsson T."/>
            <person name="Lv J."/>
            <person name="Arendt D."/>
            <person name="Savage R."/>
            <person name="Osoegawa K."/>
            <person name="de Jong P."/>
            <person name="Grimwood J."/>
            <person name="Chapman J.A."/>
            <person name="Shapiro H."/>
            <person name="Aerts A."/>
            <person name="Otillar R.P."/>
            <person name="Terry A.Y."/>
            <person name="Boore J.L."/>
            <person name="Grigoriev I.V."/>
            <person name="Lindberg D.R."/>
            <person name="Seaver E.C."/>
            <person name="Weisblat D.A."/>
            <person name="Putnam N.H."/>
            <person name="Rokhsar D.S."/>
        </authorList>
    </citation>
    <scope>NUCLEOTIDE SEQUENCE [LARGE SCALE GENOMIC DNA]</scope>
</reference>
<comment type="subcellular location">
    <subcellularLocation>
        <location evidence="1 9">Golgi apparatus membrane</location>
        <topology evidence="1 9">Single-pass type II membrane protein</topology>
    </subcellularLocation>
</comment>
<dbReference type="GO" id="GO:0016051">
    <property type="term" value="P:carbohydrate biosynthetic process"/>
    <property type="evidence" value="ECO:0007669"/>
    <property type="project" value="InterPro"/>
</dbReference>
<evidence type="ECO:0000256" key="2">
    <source>
        <dbReference type="ARBA" id="ARBA00006339"/>
    </source>
</evidence>
<dbReference type="EMBL" id="KB202014">
    <property type="protein sequence ID" value="ESO92755.1"/>
    <property type="molecule type" value="Genomic_DNA"/>
</dbReference>
<keyword evidence="4" id="KW-0812">Transmembrane</keyword>
<comment type="similarity">
    <text evidence="2 9">Belongs to the sulfotransferase 2 family.</text>
</comment>
<gene>
    <name evidence="10" type="ORF">LOTGIDRAFT_162235</name>
</gene>
<evidence type="ECO:0000256" key="3">
    <source>
        <dbReference type="ARBA" id="ARBA00022679"/>
    </source>
</evidence>
<evidence type="ECO:0000256" key="8">
    <source>
        <dbReference type="ARBA" id="ARBA00023180"/>
    </source>
</evidence>
<dbReference type="RefSeq" id="XP_009056444.1">
    <property type="nucleotide sequence ID" value="XM_009058196.1"/>
</dbReference>
<dbReference type="EC" id="2.8.2.-" evidence="9"/>
<dbReference type="PANTHER" id="PTHR12137:SF54">
    <property type="entry name" value="CARBOHYDRATE SULFOTRANSFERASE"/>
    <property type="match status" value="1"/>
</dbReference>
<dbReference type="GO" id="GO:0008146">
    <property type="term" value="F:sulfotransferase activity"/>
    <property type="evidence" value="ECO:0007669"/>
    <property type="project" value="InterPro"/>
</dbReference>
<proteinExistence type="inferred from homology"/>
<dbReference type="GeneID" id="20238950"/>
<evidence type="ECO:0000313" key="11">
    <source>
        <dbReference type="Proteomes" id="UP000030746"/>
    </source>
</evidence>
<evidence type="ECO:0000256" key="6">
    <source>
        <dbReference type="ARBA" id="ARBA00023034"/>
    </source>
</evidence>
<evidence type="ECO:0000256" key="9">
    <source>
        <dbReference type="RuleBase" id="RU364020"/>
    </source>
</evidence>